<evidence type="ECO:0000313" key="4">
    <source>
        <dbReference type="Proteomes" id="UP000000844"/>
    </source>
</evidence>
<dbReference type="OrthoDB" id="2087435at2"/>
<keyword evidence="4" id="KW-1185">Reference proteome</keyword>
<feature type="transmembrane region" description="Helical" evidence="1">
    <location>
        <begin position="144"/>
        <end position="169"/>
    </location>
</feature>
<dbReference type="RefSeq" id="WP_013018381.1">
    <property type="nucleotide sequence ID" value="NC_013947.1"/>
</dbReference>
<gene>
    <name evidence="3" type="ordered locus">Snas_3139</name>
</gene>
<keyword evidence="1" id="KW-0472">Membrane</keyword>
<dbReference type="Proteomes" id="UP000000844">
    <property type="component" value="Chromosome"/>
</dbReference>
<proteinExistence type="predicted"/>
<dbReference type="Gene3D" id="1.20.120.1220">
    <property type="match status" value="1"/>
</dbReference>
<dbReference type="EMBL" id="CP001778">
    <property type="protein sequence ID" value="ADD42810.1"/>
    <property type="molecule type" value="Genomic_DNA"/>
</dbReference>
<dbReference type="InterPro" id="IPR000045">
    <property type="entry name" value="Prepilin_IV_endopep_pep"/>
</dbReference>
<feature type="transmembrane region" description="Helical" evidence="1">
    <location>
        <begin position="112"/>
        <end position="132"/>
    </location>
</feature>
<keyword evidence="1" id="KW-1133">Transmembrane helix</keyword>
<dbReference type="GO" id="GO:0016020">
    <property type="term" value="C:membrane"/>
    <property type="evidence" value="ECO:0007669"/>
    <property type="project" value="InterPro"/>
</dbReference>
<evidence type="ECO:0000313" key="3">
    <source>
        <dbReference type="EMBL" id="ADD42810.1"/>
    </source>
</evidence>
<evidence type="ECO:0000259" key="2">
    <source>
        <dbReference type="Pfam" id="PF01478"/>
    </source>
</evidence>
<dbReference type="GO" id="GO:0004190">
    <property type="term" value="F:aspartic-type endopeptidase activity"/>
    <property type="evidence" value="ECO:0007669"/>
    <property type="project" value="InterPro"/>
</dbReference>
<feature type="transmembrane region" description="Helical" evidence="1">
    <location>
        <begin position="55"/>
        <end position="75"/>
    </location>
</feature>
<dbReference type="AlphaFoldDB" id="D3QAM7"/>
<sequence>MILVASLLALSALPLVCWVIDASTDARVPRWRVAASLGAAVTFLVVALPPDPVLVTLSFGLAVLGVTLAFVDIAIRRLPDVLVLTAYPPTGAILITAAVASGDPEPLLRAGFAAAVCLMAYGLAASSGALGFGDAKLAGLLGLVLGWVSWAAVLSASLLALLLAVVPAIMARIRRGRGAEFAFGPPMLGGALLALPL</sequence>
<feature type="transmembrane region" description="Helical" evidence="1">
    <location>
        <begin position="81"/>
        <end position="100"/>
    </location>
</feature>
<dbReference type="eggNOG" id="COG1989">
    <property type="taxonomic scope" value="Bacteria"/>
</dbReference>
<dbReference type="HOGENOM" id="CLU_057101_2_1_11"/>
<feature type="domain" description="Prepilin type IV endopeptidase peptidase" evidence="2">
    <location>
        <begin position="61"/>
        <end position="164"/>
    </location>
</feature>
<evidence type="ECO:0000256" key="1">
    <source>
        <dbReference type="SAM" id="Phobius"/>
    </source>
</evidence>
<reference evidence="3 4" key="1">
    <citation type="journal article" date="2009" name="Stand. Genomic Sci.">
        <title>Complete genome sequence of Stackebrandtia nassauensis type strain (LLR-40K-21).</title>
        <authorList>
            <person name="Munk C."/>
            <person name="Lapidus A."/>
            <person name="Copeland A."/>
            <person name="Jando M."/>
            <person name="Mayilraj S."/>
            <person name="Glavina Del Rio T."/>
            <person name="Nolan M."/>
            <person name="Chen F."/>
            <person name="Lucas S."/>
            <person name="Tice H."/>
            <person name="Cheng J.F."/>
            <person name="Han C."/>
            <person name="Detter J.C."/>
            <person name="Bruce D."/>
            <person name="Goodwin L."/>
            <person name="Chain P."/>
            <person name="Pitluck S."/>
            <person name="Goker M."/>
            <person name="Ovchinikova G."/>
            <person name="Pati A."/>
            <person name="Ivanova N."/>
            <person name="Mavromatis K."/>
            <person name="Chen A."/>
            <person name="Palaniappan K."/>
            <person name="Land M."/>
            <person name="Hauser L."/>
            <person name="Chang Y.J."/>
            <person name="Jeffries C.D."/>
            <person name="Bristow J."/>
            <person name="Eisen J.A."/>
            <person name="Markowitz V."/>
            <person name="Hugenholtz P."/>
            <person name="Kyrpides N.C."/>
            <person name="Klenk H.P."/>
        </authorList>
    </citation>
    <scope>NUCLEOTIDE SEQUENCE [LARGE SCALE GENOMIC DNA]</scope>
    <source>
        <strain evidence="4">DSM 44728 / CIP 108903 / NRRL B-16338 / NBRC 102104 / LLR-40K-21</strain>
    </source>
</reference>
<keyword evidence="1" id="KW-0812">Transmembrane</keyword>
<accession>D3QAM7</accession>
<organism evidence="3 4">
    <name type="scientific">Stackebrandtia nassauensis (strain DSM 44728 / CIP 108903 / NRRL B-16338 / NBRC 102104 / LLR-40K-21)</name>
    <dbReference type="NCBI Taxonomy" id="446470"/>
    <lineage>
        <taxon>Bacteria</taxon>
        <taxon>Bacillati</taxon>
        <taxon>Actinomycetota</taxon>
        <taxon>Actinomycetes</taxon>
        <taxon>Glycomycetales</taxon>
        <taxon>Glycomycetaceae</taxon>
        <taxon>Stackebrandtia</taxon>
    </lineage>
</organism>
<name>D3QAM7_STANL</name>
<feature type="transmembrane region" description="Helical" evidence="1">
    <location>
        <begin position="32"/>
        <end position="48"/>
    </location>
</feature>
<dbReference type="KEGG" id="sna:Snas_3139"/>
<dbReference type="STRING" id="446470.Snas_3139"/>
<dbReference type="Pfam" id="PF01478">
    <property type="entry name" value="Peptidase_A24"/>
    <property type="match status" value="1"/>
</dbReference>
<protein>
    <submittedName>
        <fullName evidence="3">Peptidase A24A prepilin type IV</fullName>
    </submittedName>
</protein>